<sequence length="256" mass="28296">MADSAKPSVDMGIYEALETKENETKSKDKELPRTQEIATAPAPLRSNGNYERLLRVGGDREAVQAATDQSLKETNRNVTWLVAVGVGLFLTTYVYMGIWEYIGESISRRIRAAYLRSVLRQDITWHDEHGAGKVTGGIETDTHHIQGGISEKVPLAVMYISTFFAGFVIAFTQNWRLALVLAATMVPTIGAAGIVMEMVMSKFKTLSMKELAVASSMVEEVFSGIRAVQAFGSEQKLAKLFDTIDKRAMEYDLKST</sequence>
<reference evidence="1" key="1">
    <citation type="submission" date="2023-04" db="EMBL/GenBank/DDBJ databases">
        <title>Draft Genome sequencing of Naganishia species isolated from polar environments using Oxford Nanopore Technology.</title>
        <authorList>
            <person name="Leo P."/>
            <person name="Venkateswaran K."/>
        </authorList>
    </citation>
    <scope>NUCLEOTIDE SEQUENCE</scope>
    <source>
        <strain evidence="1">MNA-CCFEE 5423</strain>
    </source>
</reference>
<gene>
    <name evidence="1" type="ORF">QFC21_007309</name>
</gene>
<protein>
    <submittedName>
        <fullName evidence="1">Uncharacterized protein</fullName>
    </submittedName>
</protein>
<keyword evidence="2" id="KW-1185">Reference proteome</keyword>
<comment type="caution">
    <text evidence="1">The sequence shown here is derived from an EMBL/GenBank/DDBJ whole genome shotgun (WGS) entry which is preliminary data.</text>
</comment>
<proteinExistence type="predicted"/>
<accession>A0ACC2UVR7</accession>
<evidence type="ECO:0000313" key="2">
    <source>
        <dbReference type="Proteomes" id="UP001227268"/>
    </source>
</evidence>
<dbReference type="Proteomes" id="UP001227268">
    <property type="component" value="Unassembled WGS sequence"/>
</dbReference>
<name>A0ACC2UVR7_9TREE</name>
<organism evidence="1 2">
    <name type="scientific">Naganishia friedmannii</name>
    <dbReference type="NCBI Taxonomy" id="89922"/>
    <lineage>
        <taxon>Eukaryota</taxon>
        <taxon>Fungi</taxon>
        <taxon>Dikarya</taxon>
        <taxon>Basidiomycota</taxon>
        <taxon>Agaricomycotina</taxon>
        <taxon>Tremellomycetes</taxon>
        <taxon>Filobasidiales</taxon>
        <taxon>Filobasidiaceae</taxon>
        <taxon>Naganishia</taxon>
    </lineage>
</organism>
<evidence type="ECO:0000313" key="1">
    <source>
        <dbReference type="EMBL" id="KAJ9091164.1"/>
    </source>
</evidence>
<dbReference type="EMBL" id="JASBWT010000061">
    <property type="protein sequence ID" value="KAJ9091164.1"/>
    <property type="molecule type" value="Genomic_DNA"/>
</dbReference>